<dbReference type="SMART" id="SM00448">
    <property type="entry name" value="REC"/>
    <property type="match status" value="2"/>
</dbReference>
<dbReference type="InterPro" id="IPR001789">
    <property type="entry name" value="Sig_transdc_resp-reg_receiver"/>
</dbReference>
<dbReference type="SUPFAM" id="SSF52172">
    <property type="entry name" value="CheY-like"/>
    <property type="match status" value="2"/>
</dbReference>
<dbReference type="InterPro" id="IPR036641">
    <property type="entry name" value="HPT_dom_sf"/>
</dbReference>
<feature type="domain" description="Response regulatory" evidence="2">
    <location>
        <begin position="111"/>
        <end position="226"/>
    </location>
</feature>
<dbReference type="GO" id="GO:0043709">
    <property type="term" value="P:cell adhesion involved in single-species biofilm formation"/>
    <property type="evidence" value="ECO:0007669"/>
    <property type="project" value="TreeGrafter"/>
</dbReference>
<dbReference type="GO" id="GO:0052621">
    <property type="term" value="F:diguanylate cyclase activity"/>
    <property type="evidence" value="ECO:0007669"/>
    <property type="project" value="TreeGrafter"/>
</dbReference>
<reference evidence="4 5" key="1">
    <citation type="submission" date="2019-11" db="EMBL/GenBank/DDBJ databases">
        <title>Genome sequences of 17 halophilic strains isolated from different environments.</title>
        <authorList>
            <person name="Furrow R.E."/>
        </authorList>
    </citation>
    <scope>NUCLEOTIDE SEQUENCE [LARGE SCALE GENOMIC DNA]</scope>
    <source>
        <strain evidence="4 5">22514_16_FS</strain>
    </source>
</reference>
<protein>
    <submittedName>
        <fullName evidence="4">Diguanylate cyclase</fullName>
    </submittedName>
</protein>
<dbReference type="GO" id="GO:1902201">
    <property type="term" value="P:negative regulation of bacterial-type flagellum-dependent cell motility"/>
    <property type="evidence" value="ECO:0007669"/>
    <property type="project" value="TreeGrafter"/>
</dbReference>
<dbReference type="CDD" id="cd01949">
    <property type="entry name" value="GGDEF"/>
    <property type="match status" value="1"/>
</dbReference>
<dbReference type="SUPFAM" id="SSF47226">
    <property type="entry name" value="Histidine-containing phosphotransfer domain, HPT domain"/>
    <property type="match status" value="1"/>
</dbReference>
<dbReference type="Gene3D" id="3.40.50.2300">
    <property type="match status" value="2"/>
</dbReference>
<proteinExistence type="predicted"/>
<gene>
    <name evidence="4" type="ORF">GLW05_10365</name>
</gene>
<dbReference type="GO" id="GO:0000160">
    <property type="term" value="P:phosphorelay signal transduction system"/>
    <property type="evidence" value="ECO:0007669"/>
    <property type="project" value="InterPro"/>
</dbReference>
<dbReference type="Gene3D" id="6.10.250.690">
    <property type="match status" value="1"/>
</dbReference>
<dbReference type="InterPro" id="IPR043128">
    <property type="entry name" value="Rev_trsase/Diguanyl_cyclase"/>
</dbReference>
<dbReference type="InterPro" id="IPR011006">
    <property type="entry name" value="CheY-like_superfamily"/>
</dbReference>
<dbReference type="PANTHER" id="PTHR45138:SF9">
    <property type="entry name" value="DIGUANYLATE CYCLASE DGCM-RELATED"/>
    <property type="match status" value="1"/>
</dbReference>
<dbReference type="InterPro" id="IPR050469">
    <property type="entry name" value="Diguanylate_Cyclase"/>
</dbReference>
<dbReference type="Pfam" id="PF00990">
    <property type="entry name" value="GGDEF"/>
    <property type="match status" value="1"/>
</dbReference>
<evidence type="ECO:0000259" key="3">
    <source>
        <dbReference type="PROSITE" id="PS50887"/>
    </source>
</evidence>
<accession>A0A6I5A3E8</accession>
<dbReference type="InterPro" id="IPR000160">
    <property type="entry name" value="GGDEF_dom"/>
</dbReference>
<evidence type="ECO:0000313" key="5">
    <source>
        <dbReference type="Proteomes" id="UP000468638"/>
    </source>
</evidence>
<feature type="modified residue" description="4-aspartylphosphate" evidence="1">
    <location>
        <position position="469"/>
    </location>
</feature>
<feature type="domain" description="GGDEF" evidence="3">
    <location>
        <begin position="266"/>
        <end position="399"/>
    </location>
</feature>
<dbReference type="PROSITE" id="PS50110">
    <property type="entry name" value="RESPONSE_REGULATORY"/>
    <property type="match status" value="2"/>
</dbReference>
<comment type="caution">
    <text evidence="4">The sequence shown here is derived from an EMBL/GenBank/DDBJ whole genome shotgun (WGS) entry which is preliminary data.</text>
</comment>
<dbReference type="Pfam" id="PF00072">
    <property type="entry name" value="Response_reg"/>
    <property type="match status" value="2"/>
</dbReference>
<dbReference type="RefSeq" id="WP_160909667.1">
    <property type="nucleotide sequence ID" value="NZ_WMEQ01000006.1"/>
</dbReference>
<dbReference type="EMBL" id="WMEQ01000006">
    <property type="protein sequence ID" value="MYL34001.1"/>
    <property type="molecule type" value="Genomic_DNA"/>
</dbReference>
<evidence type="ECO:0000256" key="1">
    <source>
        <dbReference type="PROSITE-ProRule" id="PRU00169"/>
    </source>
</evidence>
<dbReference type="SUPFAM" id="SSF55073">
    <property type="entry name" value="Nucleotide cyclase"/>
    <property type="match status" value="1"/>
</dbReference>
<dbReference type="InterPro" id="IPR029787">
    <property type="entry name" value="Nucleotide_cyclase"/>
</dbReference>
<feature type="domain" description="Response regulatory" evidence="2">
    <location>
        <begin position="413"/>
        <end position="536"/>
    </location>
</feature>
<keyword evidence="1" id="KW-0597">Phosphoprotein</keyword>
<dbReference type="CDD" id="cd17574">
    <property type="entry name" value="REC_OmpR"/>
    <property type="match status" value="1"/>
</dbReference>
<evidence type="ECO:0000313" key="4">
    <source>
        <dbReference type="EMBL" id="MYL34001.1"/>
    </source>
</evidence>
<dbReference type="Gene3D" id="3.30.70.270">
    <property type="match status" value="1"/>
</dbReference>
<name>A0A6I5A3E8_9BACI</name>
<dbReference type="Proteomes" id="UP000468638">
    <property type="component" value="Unassembled WGS sequence"/>
</dbReference>
<dbReference type="CDD" id="cd00156">
    <property type="entry name" value="REC"/>
    <property type="match status" value="1"/>
</dbReference>
<dbReference type="GO" id="GO:0005886">
    <property type="term" value="C:plasma membrane"/>
    <property type="evidence" value="ECO:0007669"/>
    <property type="project" value="TreeGrafter"/>
</dbReference>
<sequence>MEKYQRKFLERVRSTIQNWSEKSTISNRELYHFLHSMKGTALSIGLENLTYLAEDLLEGIAEKVDYMWTYDKWSSYIKPITDEVAVIDPELVQEDEVIKHHEEQADPSTPLILVVEDEINMMSFLKDHLEEHYTVLVAASVQKAVSIFYNQKPDYVIVDIYLGEESGFELLQQIVQKARKNLIPTMLISADHSTDTRAKAYQSGAFDFLQKPIQPPELMAIIANRLRYKSIFTQQILIDELTGAYNRRFLQDELERQCSDFNRTRSAFSVAMIDIDRFKSVNDTYGHDTGDVILQGLSSTIMRDKRNSDLFIRYGGEEFTIIMPDTNSEEAEVLLERLRSSFESQRYKAGQSEISCTFSSGITTVQHHTSTPEQLLKEADIALYQAKEKGRNQVRQYIKGSMVSHQSGKDVIHIGVIDDDPVIHNLLEDHLHTLSILNYNIDFQTFRDGESFFESNWHHQKGKFILLLDGIMPKMDGLEVLTRLREECAVDDFIIIMLTGRKKDQDIVKALELGADDYITKPFSVTEVEARIRRLAQRLLF</sequence>
<dbReference type="AlphaFoldDB" id="A0A6I5A3E8"/>
<feature type="modified residue" description="4-aspartylphosphate" evidence="1">
    <location>
        <position position="159"/>
    </location>
</feature>
<evidence type="ECO:0000259" key="2">
    <source>
        <dbReference type="PROSITE" id="PS50110"/>
    </source>
</evidence>
<dbReference type="FunFam" id="3.30.70.270:FF:000001">
    <property type="entry name" value="Diguanylate cyclase domain protein"/>
    <property type="match status" value="1"/>
</dbReference>
<dbReference type="OrthoDB" id="9759607at2"/>
<dbReference type="PROSITE" id="PS50887">
    <property type="entry name" value="GGDEF"/>
    <property type="match status" value="1"/>
</dbReference>
<organism evidence="4 5">
    <name type="scientific">Pontibacillus yanchengensis</name>
    <dbReference type="NCBI Taxonomy" id="462910"/>
    <lineage>
        <taxon>Bacteria</taxon>
        <taxon>Bacillati</taxon>
        <taxon>Bacillota</taxon>
        <taxon>Bacilli</taxon>
        <taxon>Bacillales</taxon>
        <taxon>Bacillaceae</taxon>
        <taxon>Pontibacillus</taxon>
    </lineage>
</organism>
<dbReference type="NCBIfam" id="TIGR00254">
    <property type="entry name" value="GGDEF"/>
    <property type="match status" value="1"/>
</dbReference>
<dbReference type="PANTHER" id="PTHR45138">
    <property type="entry name" value="REGULATORY COMPONENTS OF SENSORY TRANSDUCTION SYSTEM"/>
    <property type="match status" value="1"/>
</dbReference>
<dbReference type="SMART" id="SM00267">
    <property type="entry name" value="GGDEF"/>
    <property type="match status" value="1"/>
</dbReference>